<dbReference type="Pfam" id="PF21274">
    <property type="entry name" value="Rng_hyd_C"/>
    <property type="match status" value="1"/>
</dbReference>
<evidence type="ECO:0000313" key="5">
    <source>
        <dbReference type="EMBL" id="PRX96729.1"/>
    </source>
</evidence>
<dbReference type="Proteomes" id="UP000237846">
    <property type="component" value="Unassembled WGS sequence"/>
</dbReference>
<dbReference type="Gene3D" id="3.50.50.60">
    <property type="entry name" value="FAD/NAD(P)-binding domain"/>
    <property type="match status" value="2"/>
</dbReference>
<dbReference type="InterPro" id="IPR050641">
    <property type="entry name" value="RIFMO-like"/>
</dbReference>
<dbReference type="GO" id="GO:0071949">
    <property type="term" value="F:FAD binding"/>
    <property type="evidence" value="ECO:0007669"/>
    <property type="project" value="InterPro"/>
</dbReference>
<keyword evidence="3" id="KW-0274">FAD</keyword>
<evidence type="ECO:0000256" key="3">
    <source>
        <dbReference type="ARBA" id="ARBA00022827"/>
    </source>
</evidence>
<name>A0A2T0PZ65_9ACTN</name>
<evidence type="ECO:0000313" key="6">
    <source>
        <dbReference type="Proteomes" id="UP000237846"/>
    </source>
</evidence>
<keyword evidence="6" id="KW-1185">Reference proteome</keyword>
<dbReference type="InterPro" id="IPR036188">
    <property type="entry name" value="FAD/NAD-bd_sf"/>
</dbReference>
<reference evidence="5 6" key="1">
    <citation type="submission" date="2018-03" db="EMBL/GenBank/DDBJ databases">
        <title>Genomic Encyclopedia of Archaeal and Bacterial Type Strains, Phase II (KMG-II): from individual species to whole genera.</title>
        <authorList>
            <person name="Goeker M."/>
        </authorList>
    </citation>
    <scope>NUCLEOTIDE SEQUENCE [LARGE SCALE GENOMIC DNA]</scope>
    <source>
        <strain evidence="5 6">DSM 45601</strain>
    </source>
</reference>
<dbReference type="Pfam" id="PF01494">
    <property type="entry name" value="FAD_binding_3"/>
    <property type="match status" value="1"/>
</dbReference>
<keyword evidence="2" id="KW-0285">Flavoprotein</keyword>
<dbReference type="PANTHER" id="PTHR43004:SF19">
    <property type="entry name" value="BINDING MONOOXYGENASE, PUTATIVE (JCVI)-RELATED"/>
    <property type="match status" value="1"/>
</dbReference>
<dbReference type="SUPFAM" id="SSF51905">
    <property type="entry name" value="FAD/NAD(P)-binding domain"/>
    <property type="match status" value="1"/>
</dbReference>
<dbReference type="PRINTS" id="PR00420">
    <property type="entry name" value="RNGMNOXGNASE"/>
</dbReference>
<protein>
    <submittedName>
        <fullName evidence="5">2-polyprenyl-6-methoxyphenol hydroxylase-like FAD-dependent oxidoreductase</fullName>
    </submittedName>
</protein>
<dbReference type="GO" id="GO:0016709">
    <property type="term" value="F:oxidoreductase activity, acting on paired donors, with incorporation or reduction of molecular oxygen, NAD(P)H as one donor, and incorporation of one atom of oxygen"/>
    <property type="evidence" value="ECO:0007669"/>
    <property type="project" value="UniProtKB-ARBA"/>
</dbReference>
<organism evidence="5 6">
    <name type="scientific">Allonocardiopsis opalescens</name>
    <dbReference type="NCBI Taxonomy" id="1144618"/>
    <lineage>
        <taxon>Bacteria</taxon>
        <taxon>Bacillati</taxon>
        <taxon>Actinomycetota</taxon>
        <taxon>Actinomycetes</taxon>
        <taxon>Streptosporangiales</taxon>
        <taxon>Allonocardiopsis</taxon>
    </lineage>
</organism>
<evidence type="ECO:0000256" key="1">
    <source>
        <dbReference type="ARBA" id="ARBA00001974"/>
    </source>
</evidence>
<feature type="domain" description="FAD-binding" evidence="4">
    <location>
        <begin position="4"/>
        <end position="357"/>
    </location>
</feature>
<dbReference type="Gene3D" id="3.30.70.2450">
    <property type="match status" value="1"/>
</dbReference>
<dbReference type="AlphaFoldDB" id="A0A2T0PZ65"/>
<gene>
    <name evidence="5" type="ORF">CLV72_107252</name>
</gene>
<dbReference type="InterPro" id="IPR002938">
    <property type="entry name" value="FAD-bd"/>
</dbReference>
<comment type="cofactor">
    <cofactor evidence="1">
        <name>FAD</name>
        <dbReference type="ChEBI" id="CHEBI:57692"/>
    </cofactor>
</comment>
<dbReference type="RefSeq" id="WP_106250169.1">
    <property type="nucleotide sequence ID" value="NZ_PVZC01000007.1"/>
</dbReference>
<proteinExistence type="predicted"/>
<dbReference type="PANTHER" id="PTHR43004">
    <property type="entry name" value="TRK SYSTEM POTASSIUM UPTAKE PROTEIN"/>
    <property type="match status" value="1"/>
</dbReference>
<comment type="caution">
    <text evidence="5">The sequence shown here is derived from an EMBL/GenBank/DDBJ whole genome shotgun (WGS) entry which is preliminary data.</text>
</comment>
<accession>A0A2T0PZ65</accession>
<dbReference type="OrthoDB" id="8670884at2"/>
<evidence type="ECO:0000259" key="4">
    <source>
        <dbReference type="Pfam" id="PF01494"/>
    </source>
</evidence>
<dbReference type="Gene3D" id="3.40.30.120">
    <property type="match status" value="1"/>
</dbReference>
<evidence type="ECO:0000256" key="2">
    <source>
        <dbReference type="ARBA" id="ARBA00022630"/>
    </source>
</evidence>
<dbReference type="EMBL" id="PVZC01000007">
    <property type="protein sequence ID" value="PRX96729.1"/>
    <property type="molecule type" value="Genomic_DNA"/>
</dbReference>
<sequence>MSPDVVIAGAGPNGLMLACELGLAGVRPIVLERLPEPATEPKANGLVGQVVRVLDHRGLYERLSGGAEPPRPASAYVFGALPLDLSGLADNPLHLLGVPQRRLEQVLAERARELGVEVRRGHELTKLSQDADGVGVEVTGPEGPYRLRTRYLVGADGGRSLTRKLSGIGFPGVTTDRMVSRTAHATVPEDWVDPATQALAVPGYGTVPPFAHQRNERGLFVFAPFPGRTPLVGTGEWDRTDDDGPMTLAEMRASVARVLGVDVPLGPPAGGGPHVLRRLTGGNTRLAERFRDRRVLLVGDAAHVHSALGGPGLNLGLQDAVNLGWKLAAAVLGWAPPALLDSYESERRPVAERVVMHTQAQSALIAPGGEVTALRELFTELLAEPRNVRYLAELMAGADVRYDMGVGGAHPLAGRLAPDLVLRTGTGTARLAELCRGARPLLVDLTEDGSPAGTLSDAADRVDAVTARPRGGEAPATALLLRPDARVAWASSSPRPDRAELAALRTAAHAWFGVPEPARA</sequence>